<evidence type="ECO:0000313" key="2">
    <source>
        <dbReference type="Proteomes" id="UP000001542"/>
    </source>
</evidence>
<protein>
    <submittedName>
        <fullName evidence="1">Uncharacterized protein</fullName>
    </submittedName>
</protein>
<dbReference type="VEuPathDB" id="TrichDB:TVAGG3_0611610"/>
<dbReference type="KEGG" id="tva:4749415"/>
<organism evidence="1 2">
    <name type="scientific">Trichomonas vaginalis (strain ATCC PRA-98 / G3)</name>
    <dbReference type="NCBI Taxonomy" id="412133"/>
    <lineage>
        <taxon>Eukaryota</taxon>
        <taxon>Metamonada</taxon>
        <taxon>Parabasalia</taxon>
        <taxon>Trichomonadida</taxon>
        <taxon>Trichomonadidae</taxon>
        <taxon>Trichomonas</taxon>
    </lineage>
</organism>
<dbReference type="InParanoid" id="A2FTP1"/>
<dbReference type="RefSeq" id="XP_001304643.1">
    <property type="nucleotide sequence ID" value="XM_001304642.1"/>
</dbReference>
<name>A2FTP1_TRIV3</name>
<accession>A2FTP1</accession>
<dbReference type="Proteomes" id="UP000001542">
    <property type="component" value="Unassembled WGS sequence"/>
</dbReference>
<sequence>MNKSFSAIRYSKNMKIENILKSEGDTINVFVPVEHFILDNPVFTQQMVYGSRPYSIKSDLVAILAHMGILFPGEKPKKNSPDVLRTSPSAPLFGKQDSINLEDTRKIEDDFRFYGVVVAVTAVEPIEHYPAMPGFGVASQALHDSTFIAIDILDYSFISEFEPMPTLVDDPDSIVRHFSKADFFLPADEENLFTYEYSPDLFSCDKEGYLFKDYKVSFYMNDISLQFKWTRNQLVLIRKIISEENKISDETAILTNIQYKDIKFNETSITIGENNYGPISRVTLENQDHYGTE</sequence>
<gene>
    <name evidence="1" type="ORF">TVAG_384370</name>
</gene>
<reference evidence="1" key="2">
    <citation type="journal article" date="2007" name="Science">
        <title>Draft genome sequence of the sexually transmitted pathogen Trichomonas vaginalis.</title>
        <authorList>
            <person name="Carlton J.M."/>
            <person name="Hirt R.P."/>
            <person name="Silva J.C."/>
            <person name="Delcher A.L."/>
            <person name="Schatz M."/>
            <person name="Zhao Q."/>
            <person name="Wortman J.R."/>
            <person name="Bidwell S.L."/>
            <person name="Alsmark U.C.M."/>
            <person name="Besteiro S."/>
            <person name="Sicheritz-Ponten T."/>
            <person name="Noel C.J."/>
            <person name="Dacks J.B."/>
            <person name="Foster P.G."/>
            <person name="Simillion C."/>
            <person name="Van de Peer Y."/>
            <person name="Miranda-Saavedra D."/>
            <person name="Barton G.J."/>
            <person name="Westrop G.D."/>
            <person name="Mueller S."/>
            <person name="Dessi D."/>
            <person name="Fiori P.L."/>
            <person name="Ren Q."/>
            <person name="Paulsen I."/>
            <person name="Zhang H."/>
            <person name="Bastida-Corcuera F.D."/>
            <person name="Simoes-Barbosa A."/>
            <person name="Brown M.T."/>
            <person name="Hayes R.D."/>
            <person name="Mukherjee M."/>
            <person name="Okumura C.Y."/>
            <person name="Schneider R."/>
            <person name="Smith A.J."/>
            <person name="Vanacova S."/>
            <person name="Villalvazo M."/>
            <person name="Haas B.J."/>
            <person name="Pertea M."/>
            <person name="Feldblyum T.V."/>
            <person name="Utterback T.R."/>
            <person name="Shu C.L."/>
            <person name="Osoegawa K."/>
            <person name="de Jong P.J."/>
            <person name="Hrdy I."/>
            <person name="Horvathova L."/>
            <person name="Zubacova Z."/>
            <person name="Dolezal P."/>
            <person name="Malik S.B."/>
            <person name="Logsdon J.M. Jr."/>
            <person name="Henze K."/>
            <person name="Gupta A."/>
            <person name="Wang C.C."/>
            <person name="Dunne R.L."/>
            <person name="Upcroft J.A."/>
            <person name="Upcroft P."/>
            <person name="White O."/>
            <person name="Salzberg S.L."/>
            <person name="Tang P."/>
            <person name="Chiu C.-H."/>
            <person name="Lee Y.-S."/>
            <person name="Embley T.M."/>
            <person name="Coombs G.H."/>
            <person name="Mottram J.C."/>
            <person name="Tachezy J."/>
            <person name="Fraser-Liggett C.M."/>
            <person name="Johnson P.J."/>
        </authorList>
    </citation>
    <scope>NUCLEOTIDE SEQUENCE [LARGE SCALE GENOMIC DNA]</scope>
    <source>
        <strain evidence="1">G3</strain>
    </source>
</reference>
<dbReference type="AlphaFoldDB" id="A2FTP1"/>
<proteinExistence type="predicted"/>
<evidence type="ECO:0000313" key="1">
    <source>
        <dbReference type="EMBL" id="EAX91713.1"/>
    </source>
</evidence>
<reference evidence="1" key="1">
    <citation type="submission" date="2006-10" db="EMBL/GenBank/DDBJ databases">
        <authorList>
            <person name="Amadeo P."/>
            <person name="Zhao Q."/>
            <person name="Wortman J."/>
            <person name="Fraser-Liggett C."/>
            <person name="Carlton J."/>
        </authorList>
    </citation>
    <scope>NUCLEOTIDE SEQUENCE</scope>
    <source>
        <strain evidence="1">G3</strain>
    </source>
</reference>
<keyword evidence="2" id="KW-1185">Reference proteome</keyword>
<dbReference type="OrthoDB" id="10476536at2759"/>
<dbReference type="VEuPathDB" id="TrichDB:TVAG_384370"/>
<dbReference type="EMBL" id="DS114015">
    <property type="protein sequence ID" value="EAX91713.1"/>
    <property type="molecule type" value="Genomic_DNA"/>
</dbReference>